<comment type="caution">
    <text evidence="2">The sequence shown here is derived from an EMBL/GenBank/DDBJ whole genome shotgun (WGS) entry which is preliminary data.</text>
</comment>
<sequence>MILQELQPLFLQIDAHIESDEELNMGQLLEDNLEQFNELKQLLCEHFAISVHPVTALFRLSPRLFRHLPFLRGKFNRIKTVYRNLDAFFERQIDEHILKKNQLQQWDNDKTEPTDFVEAFLKEKAKRDGNGGDAMHHYFSFNG</sequence>
<keyword evidence="3" id="KW-1185">Reference proteome</keyword>
<dbReference type="EMBL" id="JBICCN010000034">
    <property type="protein sequence ID" value="KAL3100226.1"/>
    <property type="molecule type" value="Genomic_DNA"/>
</dbReference>
<dbReference type="InterPro" id="IPR036396">
    <property type="entry name" value="Cyt_P450_sf"/>
</dbReference>
<reference evidence="2 3" key="1">
    <citation type="submission" date="2024-10" db="EMBL/GenBank/DDBJ databases">
        <authorList>
            <person name="Kim D."/>
        </authorList>
    </citation>
    <scope>NUCLEOTIDE SEQUENCE [LARGE SCALE GENOMIC DNA]</scope>
    <source>
        <strain evidence="2">Taebaek</strain>
    </source>
</reference>
<accession>A0ABD2KBF7</accession>
<dbReference type="Gene3D" id="1.10.630.10">
    <property type="entry name" value="Cytochrome P450"/>
    <property type="match status" value="1"/>
</dbReference>
<evidence type="ECO:0000313" key="2">
    <source>
        <dbReference type="EMBL" id="KAL3100226.1"/>
    </source>
</evidence>
<name>A0ABD2KBF7_HETSC</name>
<keyword evidence="1" id="KW-0503">Monooxygenase</keyword>
<evidence type="ECO:0000256" key="1">
    <source>
        <dbReference type="ARBA" id="ARBA00023033"/>
    </source>
</evidence>
<gene>
    <name evidence="2" type="ORF">niasHS_000169</name>
</gene>
<evidence type="ECO:0000313" key="3">
    <source>
        <dbReference type="Proteomes" id="UP001620645"/>
    </source>
</evidence>
<organism evidence="2 3">
    <name type="scientific">Heterodera schachtii</name>
    <name type="common">Sugarbeet cyst nematode worm</name>
    <name type="synonym">Tylenchus schachtii</name>
    <dbReference type="NCBI Taxonomy" id="97005"/>
    <lineage>
        <taxon>Eukaryota</taxon>
        <taxon>Metazoa</taxon>
        <taxon>Ecdysozoa</taxon>
        <taxon>Nematoda</taxon>
        <taxon>Chromadorea</taxon>
        <taxon>Rhabditida</taxon>
        <taxon>Tylenchina</taxon>
        <taxon>Tylenchomorpha</taxon>
        <taxon>Tylenchoidea</taxon>
        <taxon>Heteroderidae</taxon>
        <taxon>Heteroderinae</taxon>
        <taxon>Heterodera</taxon>
    </lineage>
</organism>
<proteinExistence type="predicted"/>
<dbReference type="GO" id="GO:0004497">
    <property type="term" value="F:monooxygenase activity"/>
    <property type="evidence" value="ECO:0007669"/>
    <property type="project" value="UniProtKB-KW"/>
</dbReference>
<dbReference type="Proteomes" id="UP001620645">
    <property type="component" value="Unassembled WGS sequence"/>
</dbReference>
<dbReference type="SUPFAM" id="SSF48264">
    <property type="entry name" value="Cytochrome P450"/>
    <property type="match status" value="1"/>
</dbReference>
<protein>
    <submittedName>
        <fullName evidence="2">Uncharacterized protein</fullName>
    </submittedName>
</protein>
<keyword evidence="1" id="KW-0560">Oxidoreductase</keyword>
<dbReference type="AlphaFoldDB" id="A0ABD2KBF7"/>